<feature type="region of interest" description="Disordered" evidence="2">
    <location>
        <begin position="14"/>
        <end position="61"/>
    </location>
</feature>
<keyword evidence="1" id="KW-0862">Zinc</keyword>
<keyword evidence="5" id="KW-1185">Reference proteome</keyword>
<dbReference type="AlphaFoldDB" id="A0AAV2ZCU1"/>
<evidence type="ECO:0000313" key="4">
    <source>
        <dbReference type="EMBL" id="DBA04552.1"/>
    </source>
</evidence>
<organism evidence="4 5">
    <name type="scientific">Lagenidium giganteum</name>
    <dbReference type="NCBI Taxonomy" id="4803"/>
    <lineage>
        <taxon>Eukaryota</taxon>
        <taxon>Sar</taxon>
        <taxon>Stramenopiles</taxon>
        <taxon>Oomycota</taxon>
        <taxon>Peronosporomycetes</taxon>
        <taxon>Pythiales</taxon>
        <taxon>Pythiaceae</taxon>
    </lineage>
</organism>
<keyword evidence="1" id="KW-0863">Zinc-finger</keyword>
<reference evidence="4" key="2">
    <citation type="journal article" date="2023" name="Microbiol Resour">
        <title>Decontamination and Annotation of the Draft Genome Sequence of the Oomycete Lagenidium giganteum ARSEF 373.</title>
        <authorList>
            <person name="Morgan W.R."/>
            <person name="Tartar A."/>
        </authorList>
    </citation>
    <scope>NUCLEOTIDE SEQUENCE</scope>
    <source>
        <strain evidence="4">ARSEF 373</strain>
    </source>
</reference>
<dbReference type="GO" id="GO:0008270">
    <property type="term" value="F:zinc ion binding"/>
    <property type="evidence" value="ECO:0007669"/>
    <property type="project" value="UniProtKB-KW"/>
</dbReference>
<feature type="compositionally biased region" description="Basic residues" evidence="2">
    <location>
        <begin position="36"/>
        <end position="49"/>
    </location>
</feature>
<dbReference type="Proteomes" id="UP001146120">
    <property type="component" value="Unassembled WGS sequence"/>
</dbReference>
<gene>
    <name evidence="4" type="ORF">N0F65_011100</name>
</gene>
<dbReference type="GO" id="GO:0003676">
    <property type="term" value="F:nucleic acid binding"/>
    <property type="evidence" value="ECO:0007669"/>
    <property type="project" value="InterPro"/>
</dbReference>
<protein>
    <recommendedName>
        <fullName evidence="3">CCHC-type domain-containing protein</fullName>
    </recommendedName>
</protein>
<evidence type="ECO:0000256" key="2">
    <source>
        <dbReference type="SAM" id="MobiDB-lite"/>
    </source>
</evidence>
<dbReference type="InterPro" id="IPR036875">
    <property type="entry name" value="Znf_CCHC_sf"/>
</dbReference>
<feature type="compositionally biased region" description="Basic and acidic residues" evidence="2">
    <location>
        <begin position="25"/>
        <end position="35"/>
    </location>
</feature>
<feature type="domain" description="CCHC-type" evidence="3">
    <location>
        <begin position="67"/>
        <end position="81"/>
    </location>
</feature>
<sequence>MYLTVKLEKASFGDADFNGKSPGSRLEKPLYDKKNRFSRPGKKFPKQGRFKPERNDQGDKAKRSIMCHYCKKPGHIKSECRFFQAKQGSQENDKPRQT</sequence>
<dbReference type="EMBL" id="DAKRPA010000007">
    <property type="protein sequence ID" value="DBA04552.1"/>
    <property type="molecule type" value="Genomic_DNA"/>
</dbReference>
<evidence type="ECO:0000259" key="3">
    <source>
        <dbReference type="PROSITE" id="PS50158"/>
    </source>
</evidence>
<comment type="caution">
    <text evidence="4">The sequence shown here is derived from an EMBL/GenBank/DDBJ whole genome shotgun (WGS) entry which is preliminary data.</text>
</comment>
<evidence type="ECO:0000256" key="1">
    <source>
        <dbReference type="PROSITE-ProRule" id="PRU00047"/>
    </source>
</evidence>
<name>A0AAV2ZCU1_9STRA</name>
<accession>A0AAV2ZCU1</accession>
<reference evidence="4" key="1">
    <citation type="submission" date="2022-11" db="EMBL/GenBank/DDBJ databases">
        <authorList>
            <person name="Morgan W.R."/>
            <person name="Tartar A."/>
        </authorList>
    </citation>
    <scope>NUCLEOTIDE SEQUENCE</scope>
    <source>
        <strain evidence="4">ARSEF 373</strain>
    </source>
</reference>
<dbReference type="PROSITE" id="PS50158">
    <property type="entry name" value="ZF_CCHC"/>
    <property type="match status" value="1"/>
</dbReference>
<feature type="compositionally biased region" description="Basic and acidic residues" evidence="2">
    <location>
        <begin position="50"/>
        <end position="61"/>
    </location>
</feature>
<proteinExistence type="predicted"/>
<dbReference type="InterPro" id="IPR001878">
    <property type="entry name" value="Znf_CCHC"/>
</dbReference>
<dbReference type="SUPFAM" id="SSF57756">
    <property type="entry name" value="Retrovirus zinc finger-like domains"/>
    <property type="match status" value="1"/>
</dbReference>
<evidence type="ECO:0000313" key="5">
    <source>
        <dbReference type="Proteomes" id="UP001146120"/>
    </source>
</evidence>
<keyword evidence="1" id="KW-0479">Metal-binding</keyword>